<protein>
    <submittedName>
        <fullName evidence="2">Uncharacterized protein</fullName>
    </submittedName>
</protein>
<evidence type="ECO:0000313" key="3">
    <source>
        <dbReference type="Proteomes" id="UP000803844"/>
    </source>
</evidence>
<dbReference type="RefSeq" id="XP_040776090.1">
    <property type="nucleotide sequence ID" value="XM_040920630.1"/>
</dbReference>
<dbReference type="GeneID" id="63837759"/>
<accession>A0A9P4Y188</accession>
<reference evidence="2" key="1">
    <citation type="journal article" date="2020" name="Phytopathology">
        <title>Genome sequence of the chestnut blight fungus Cryphonectria parasitica EP155: A fundamental resource for an archetypical invasive plant pathogen.</title>
        <authorList>
            <person name="Crouch J.A."/>
            <person name="Dawe A."/>
            <person name="Aerts A."/>
            <person name="Barry K."/>
            <person name="Churchill A.C.L."/>
            <person name="Grimwood J."/>
            <person name="Hillman B."/>
            <person name="Milgroom M.G."/>
            <person name="Pangilinan J."/>
            <person name="Smith M."/>
            <person name="Salamov A."/>
            <person name="Schmutz J."/>
            <person name="Yadav J."/>
            <person name="Grigoriev I.V."/>
            <person name="Nuss D."/>
        </authorList>
    </citation>
    <scope>NUCLEOTIDE SEQUENCE</scope>
    <source>
        <strain evidence="2">EP155</strain>
    </source>
</reference>
<feature type="compositionally biased region" description="Acidic residues" evidence="1">
    <location>
        <begin position="141"/>
        <end position="153"/>
    </location>
</feature>
<feature type="region of interest" description="Disordered" evidence="1">
    <location>
        <begin position="65"/>
        <end position="159"/>
    </location>
</feature>
<sequence length="159" mass="16758">MPPKASSIQKNARPFNLTDAEMTVALYVCKVLTDDASYKLDADQLAALTGHSKPSSAMRIWSNAKKKMVSADSAGGAGKMEQASASDTATPEASPSKMAPTKRGRKAKDPGEEAIPRGNAAKKTAGRPPKRVKTEAGSAQEVEEENDDDDMADEAGFCV</sequence>
<dbReference type="AlphaFoldDB" id="A0A9P4Y188"/>
<feature type="compositionally biased region" description="Polar residues" evidence="1">
    <location>
        <begin position="83"/>
        <end position="93"/>
    </location>
</feature>
<name>A0A9P4Y188_CRYP1</name>
<keyword evidence="3" id="KW-1185">Reference proteome</keyword>
<comment type="caution">
    <text evidence="2">The sequence shown here is derived from an EMBL/GenBank/DDBJ whole genome shotgun (WGS) entry which is preliminary data.</text>
</comment>
<gene>
    <name evidence="2" type="ORF">M406DRAFT_331439</name>
</gene>
<dbReference type="OrthoDB" id="5235630at2759"/>
<dbReference type="EMBL" id="MU032348">
    <property type="protein sequence ID" value="KAF3765129.1"/>
    <property type="molecule type" value="Genomic_DNA"/>
</dbReference>
<evidence type="ECO:0000256" key="1">
    <source>
        <dbReference type="SAM" id="MobiDB-lite"/>
    </source>
</evidence>
<dbReference type="Proteomes" id="UP000803844">
    <property type="component" value="Unassembled WGS sequence"/>
</dbReference>
<organism evidence="2 3">
    <name type="scientific">Cryphonectria parasitica (strain ATCC 38755 / EP155)</name>
    <dbReference type="NCBI Taxonomy" id="660469"/>
    <lineage>
        <taxon>Eukaryota</taxon>
        <taxon>Fungi</taxon>
        <taxon>Dikarya</taxon>
        <taxon>Ascomycota</taxon>
        <taxon>Pezizomycotina</taxon>
        <taxon>Sordariomycetes</taxon>
        <taxon>Sordariomycetidae</taxon>
        <taxon>Diaporthales</taxon>
        <taxon>Cryphonectriaceae</taxon>
        <taxon>Cryphonectria-Endothia species complex</taxon>
        <taxon>Cryphonectria</taxon>
    </lineage>
</organism>
<evidence type="ECO:0000313" key="2">
    <source>
        <dbReference type="EMBL" id="KAF3765129.1"/>
    </source>
</evidence>
<proteinExistence type="predicted"/>